<evidence type="ECO:0000256" key="1">
    <source>
        <dbReference type="SAM" id="Phobius"/>
    </source>
</evidence>
<evidence type="ECO:0000313" key="2">
    <source>
        <dbReference type="EMBL" id="EIG27531.1"/>
    </source>
</evidence>
<dbReference type="PATRIC" id="fig|1095743.3.peg.262"/>
<keyword evidence="1" id="KW-0472">Membrane</keyword>
<accession>I2NNX0</accession>
<dbReference type="EMBL" id="AJMU01000015">
    <property type="protein sequence ID" value="EIG27531.1"/>
    <property type="molecule type" value="Genomic_DNA"/>
</dbReference>
<keyword evidence="1" id="KW-1133">Transmembrane helix</keyword>
<dbReference type="AlphaFoldDB" id="I2NNX0"/>
<reference evidence="2 3" key="1">
    <citation type="submission" date="2012-04" db="EMBL/GenBank/DDBJ databases">
        <authorList>
            <person name="Harkins D.M."/>
            <person name="Madupu R."/>
            <person name="Durkin A.S."/>
            <person name="Torralba M."/>
            <person name="Methe B."/>
            <person name="Sutton G.G."/>
            <person name="Nelson K.E."/>
        </authorList>
    </citation>
    <scope>NUCLEOTIDE SEQUENCE [LARGE SCALE GENOMIC DNA]</scope>
    <source>
        <strain evidence="2 3">HK411</strain>
    </source>
</reference>
<dbReference type="Proteomes" id="UP000003345">
    <property type="component" value="Unassembled WGS sequence"/>
</dbReference>
<protein>
    <submittedName>
        <fullName evidence="2">Uncharacterized protein</fullName>
    </submittedName>
</protein>
<sequence length="56" mass="6777">MQTIFISFITSLIVSCIVHYFFMTQIEKWFDAFFNEESKVFEKYAKEITEIVKKNL</sequence>
<feature type="transmembrane region" description="Helical" evidence="1">
    <location>
        <begin position="6"/>
        <end position="23"/>
    </location>
</feature>
<name>I2NNX0_9PAST</name>
<evidence type="ECO:0000313" key="3">
    <source>
        <dbReference type="Proteomes" id="UP000003345"/>
    </source>
</evidence>
<proteinExistence type="predicted"/>
<keyword evidence="1" id="KW-0812">Transmembrane</keyword>
<organism evidence="2 3">
    <name type="scientific">Haemophilus paraphrohaemolyticus HK411</name>
    <dbReference type="NCBI Taxonomy" id="1095743"/>
    <lineage>
        <taxon>Bacteria</taxon>
        <taxon>Pseudomonadati</taxon>
        <taxon>Pseudomonadota</taxon>
        <taxon>Gammaproteobacteria</taxon>
        <taxon>Pasteurellales</taxon>
        <taxon>Pasteurellaceae</taxon>
        <taxon>Haemophilus</taxon>
    </lineage>
</organism>
<gene>
    <name evidence="2" type="ORF">HMPREF1054_2051</name>
</gene>
<comment type="caution">
    <text evidence="2">The sequence shown here is derived from an EMBL/GenBank/DDBJ whole genome shotgun (WGS) entry which is preliminary data.</text>
</comment>